<keyword evidence="4" id="KW-1185">Reference proteome</keyword>
<dbReference type="InterPro" id="IPR039551">
    <property type="entry name" value="Cho/carn_acyl_trans"/>
</dbReference>
<dbReference type="AlphaFoldDB" id="A0A8I2YH75"/>
<evidence type="ECO:0000256" key="1">
    <source>
        <dbReference type="ARBA" id="ARBA00023315"/>
    </source>
</evidence>
<dbReference type="EMBL" id="JAGFBS010000032">
    <property type="protein sequence ID" value="KAG6371732.1"/>
    <property type="molecule type" value="Genomic_DNA"/>
</dbReference>
<dbReference type="InterPro" id="IPR000542">
    <property type="entry name" value="Carn_acyl_trans"/>
</dbReference>
<accession>A0A8I2YH75</accession>
<keyword evidence="1" id="KW-0012">Acyltransferase</keyword>
<gene>
    <name evidence="3" type="ORF">JVT61DRAFT_9080</name>
</gene>
<dbReference type="GO" id="GO:0004092">
    <property type="term" value="F:carnitine O-acetyltransferase activity"/>
    <property type="evidence" value="ECO:0007669"/>
    <property type="project" value="TreeGrafter"/>
</dbReference>
<sequence length="79" mass="8837">MPGSKLPIPPLEDTCKQYLTALRGLQEDEEHAATTLAFQKFLEGDGPAFQGRLKQWAAGRASYIEDFWWVISNLSIVAI</sequence>
<dbReference type="OrthoDB" id="240216at2759"/>
<dbReference type="PANTHER" id="PTHR22589">
    <property type="entry name" value="CARNITINE O-ACYLTRANSFERASE"/>
    <property type="match status" value="1"/>
</dbReference>
<proteinExistence type="predicted"/>
<dbReference type="Pfam" id="PF00755">
    <property type="entry name" value="Carn_acyltransf"/>
    <property type="match status" value="1"/>
</dbReference>
<dbReference type="GO" id="GO:0005739">
    <property type="term" value="C:mitochondrion"/>
    <property type="evidence" value="ECO:0007669"/>
    <property type="project" value="TreeGrafter"/>
</dbReference>
<reference evidence="3" key="1">
    <citation type="submission" date="2021-03" db="EMBL/GenBank/DDBJ databases">
        <title>Evolutionary innovations through gain and loss of genes in the ectomycorrhizal Boletales.</title>
        <authorList>
            <person name="Wu G."/>
            <person name="Miyauchi S."/>
            <person name="Morin E."/>
            <person name="Yang Z.-L."/>
            <person name="Xu J."/>
            <person name="Martin F.M."/>
        </authorList>
    </citation>
    <scope>NUCLEOTIDE SEQUENCE</scope>
    <source>
        <strain evidence="3">BR01</strain>
    </source>
</reference>
<dbReference type="SUPFAM" id="SSF52777">
    <property type="entry name" value="CoA-dependent acyltransferases"/>
    <property type="match status" value="1"/>
</dbReference>
<protein>
    <recommendedName>
        <fullName evidence="2">Choline/carnitine acyltransferase domain-containing protein</fullName>
    </recommendedName>
</protein>
<dbReference type="InterPro" id="IPR042572">
    <property type="entry name" value="Carn_acyl_trans_N"/>
</dbReference>
<dbReference type="Gene3D" id="1.10.275.20">
    <property type="entry name" value="Choline/Carnitine o-acyltransferase"/>
    <property type="match status" value="1"/>
</dbReference>
<dbReference type="GO" id="GO:0009437">
    <property type="term" value="P:carnitine metabolic process"/>
    <property type="evidence" value="ECO:0007669"/>
    <property type="project" value="TreeGrafter"/>
</dbReference>
<evidence type="ECO:0000259" key="2">
    <source>
        <dbReference type="Pfam" id="PF00755"/>
    </source>
</evidence>
<feature type="domain" description="Choline/carnitine acyltransferase" evidence="2">
    <location>
        <begin position="6"/>
        <end position="68"/>
    </location>
</feature>
<organism evidence="3 4">
    <name type="scientific">Boletus reticuloceps</name>
    <dbReference type="NCBI Taxonomy" id="495285"/>
    <lineage>
        <taxon>Eukaryota</taxon>
        <taxon>Fungi</taxon>
        <taxon>Dikarya</taxon>
        <taxon>Basidiomycota</taxon>
        <taxon>Agaricomycotina</taxon>
        <taxon>Agaricomycetes</taxon>
        <taxon>Agaricomycetidae</taxon>
        <taxon>Boletales</taxon>
        <taxon>Boletineae</taxon>
        <taxon>Boletaceae</taxon>
        <taxon>Boletoideae</taxon>
        <taxon>Boletus</taxon>
    </lineage>
</organism>
<evidence type="ECO:0000313" key="3">
    <source>
        <dbReference type="EMBL" id="KAG6371732.1"/>
    </source>
</evidence>
<keyword evidence="1" id="KW-0808">Transferase</keyword>
<dbReference type="Proteomes" id="UP000683000">
    <property type="component" value="Unassembled WGS sequence"/>
</dbReference>
<evidence type="ECO:0000313" key="4">
    <source>
        <dbReference type="Proteomes" id="UP000683000"/>
    </source>
</evidence>
<name>A0A8I2YH75_9AGAM</name>
<dbReference type="PANTHER" id="PTHR22589:SF29">
    <property type="entry name" value="MITOCHONDRIAL CARNITINE O-ACETYLTRANSFERASE-RELATED"/>
    <property type="match status" value="1"/>
</dbReference>
<comment type="caution">
    <text evidence="3">The sequence shown here is derived from an EMBL/GenBank/DDBJ whole genome shotgun (WGS) entry which is preliminary data.</text>
</comment>